<gene>
    <name evidence="1" type="ORF">DW172_02925</name>
</gene>
<dbReference type="AlphaFoldDB" id="A0A414ZQX7"/>
<sequence>MGCGSWTRDSYVSYSTTKGMSVSTDGMIRGSYSNQDMFKARNIDSALDPKNVIRECCDTEEHPNTIPVILALDVTGSMGQAAVEVAKKLNVIMTKLYEKVTDVEFLIMGIGDLACDSCPIQASQFESDIRIAEQLDKIYFEFGGGGNSYESYTAAWYFGSRHTKLDCLNRGRKGIIITMGDEQLNPYLPLRGRRSGLIEATGDSLQSDVETKDLYKEASQKFNIYHLDVNHYYRWDEDEIEKSYKKYLDDTHFRRVNMDSITNEIVDIIVNEAENNVADTVTTPSNSEGITW</sequence>
<reference evidence="1 2" key="1">
    <citation type="submission" date="2018-08" db="EMBL/GenBank/DDBJ databases">
        <title>A genome reference for cultivated species of the human gut microbiota.</title>
        <authorList>
            <person name="Zou Y."/>
            <person name="Xue W."/>
            <person name="Luo G."/>
        </authorList>
    </citation>
    <scope>NUCLEOTIDE SEQUENCE [LARGE SCALE GENOMIC DNA]</scope>
    <source>
        <strain evidence="1 2">AM16-11</strain>
    </source>
</reference>
<evidence type="ECO:0000313" key="2">
    <source>
        <dbReference type="Proteomes" id="UP000285865"/>
    </source>
</evidence>
<proteinExistence type="predicted"/>
<dbReference type="Proteomes" id="UP000285865">
    <property type="component" value="Unassembled WGS sequence"/>
</dbReference>
<dbReference type="EMBL" id="QRKN01000001">
    <property type="protein sequence ID" value="RHI25650.1"/>
    <property type="molecule type" value="Genomic_DNA"/>
</dbReference>
<comment type="caution">
    <text evidence="1">The sequence shown here is derived from an EMBL/GenBank/DDBJ whole genome shotgun (WGS) entry which is preliminary data.</text>
</comment>
<dbReference type="RefSeq" id="WP_118257126.1">
    <property type="nucleotide sequence ID" value="NZ_QRKN01000001.1"/>
</dbReference>
<protein>
    <recommendedName>
        <fullName evidence="3">VWA domain-containing protein</fullName>
    </recommendedName>
</protein>
<name>A0A414ZQX7_9FIRM</name>
<accession>A0A414ZQX7</accession>
<evidence type="ECO:0008006" key="3">
    <source>
        <dbReference type="Google" id="ProtNLM"/>
    </source>
</evidence>
<evidence type="ECO:0000313" key="1">
    <source>
        <dbReference type="EMBL" id="RHI25650.1"/>
    </source>
</evidence>
<organism evidence="1 2">
    <name type="scientific">Agathobacter rectalis</name>
    <dbReference type="NCBI Taxonomy" id="39491"/>
    <lineage>
        <taxon>Bacteria</taxon>
        <taxon>Bacillati</taxon>
        <taxon>Bacillota</taxon>
        <taxon>Clostridia</taxon>
        <taxon>Lachnospirales</taxon>
        <taxon>Lachnospiraceae</taxon>
        <taxon>Agathobacter</taxon>
    </lineage>
</organism>